<feature type="transmembrane region" description="Helical" evidence="1">
    <location>
        <begin position="246"/>
        <end position="267"/>
    </location>
</feature>
<keyword evidence="3" id="KW-0378">Hydrolase</keyword>
<organism evidence="3 4">
    <name type="scientific">Hallella mizrahii</name>
    <dbReference type="NCBI Taxonomy" id="2606637"/>
    <lineage>
        <taxon>Bacteria</taxon>
        <taxon>Pseudomonadati</taxon>
        <taxon>Bacteroidota</taxon>
        <taxon>Bacteroidia</taxon>
        <taxon>Bacteroidales</taxon>
        <taxon>Prevotellaceae</taxon>
        <taxon>Hallella</taxon>
    </lineage>
</organism>
<protein>
    <submittedName>
        <fullName evidence="3">CPBP family intramembrane metalloprotease</fullName>
    </submittedName>
</protein>
<reference evidence="3 4" key="1">
    <citation type="submission" date="2019-08" db="EMBL/GenBank/DDBJ databases">
        <title>In-depth cultivation of the pig gut microbiome towards novel bacterial diversity and tailored functional studies.</title>
        <authorList>
            <person name="Wylensek D."/>
            <person name="Hitch T.C.A."/>
            <person name="Clavel T."/>
        </authorList>
    </citation>
    <scope>NUCLEOTIDE SEQUENCE [LARGE SCALE GENOMIC DNA]</scope>
    <source>
        <strain evidence="3 4">LKV-178-WT-2A</strain>
    </source>
</reference>
<evidence type="ECO:0000313" key="4">
    <source>
        <dbReference type="Proteomes" id="UP000438914"/>
    </source>
</evidence>
<sequence length="279" mass="31544">MNNKRNKMDFYEWICFFFIGIVCFLFIMGFFEAILMMDYTIYAKIPIALVACGVLLLSFRKFLVLYTRVKAKIFTTPQHDVKILLTGWGVSFLFFGTIMASLYCLNVYQPQKINCDIQNQLYGWLLFAVVGIGEEIICRGIAFRLLCDRIGMTWALILSAVIFGFAHIFNDGATVWSALAIAVTSGWLLGVAYVYHQSLWAPIGMHWAWNYLEGYVFGCPVSGAFIQHPIIMSRLVGPTWLTGGTFGPEASVIAILIGVAISLYYTLKLKQKRHNQTTT</sequence>
<dbReference type="GO" id="GO:0008237">
    <property type="term" value="F:metallopeptidase activity"/>
    <property type="evidence" value="ECO:0007669"/>
    <property type="project" value="UniProtKB-KW"/>
</dbReference>
<dbReference type="RefSeq" id="WP_154533866.1">
    <property type="nucleotide sequence ID" value="NZ_VUNG01000012.1"/>
</dbReference>
<feature type="transmembrane region" description="Helical" evidence="1">
    <location>
        <begin position="41"/>
        <end position="63"/>
    </location>
</feature>
<feature type="transmembrane region" description="Helical" evidence="1">
    <location>
        <begin position="121"/>
        <end position="138"/>
    </location>
</feature>
<feature type="transmembrane region" description="Helical" evidence="1">
    <location>
        <begin position="83"/>
        <end position="109"/>
    </location>
</feature>
<keyword evidence="1" id="KW-1133">Transmembrane helix</keyword>
<dbReference type="InterPro" id="IPR003675">
    <property type="entry name" value="Rce1/LyrA-like_dom"/>
</dbReference>
<dbReference type="GO" id="GO:0004175">
    <property type="term" value="F:endopeptidase activity"/>
    <property type="evidence" value="ECO:0007669"/>
    <property type="project" value="UniProtKB-ARBA"/>
</dbReference>
<feature type="transmembrane region" description="Helical" evidence="1">
    <location>
        <begin position="207"/>
        <end position="226"/>
    </location>
</feature>
<feature type="transmembrane region" description="Helical" evidence="1">
    <location>
        <begin position="175"/>
        <end position="195"/>
    </location>
</feature>
<comment type="caution">
    <text evidence="3">The sequence shown here is derived from an EMBL/GenBank/DDBJ whole genome shotgun (WGS) entry which is preliminary data.</text>
</comment>
<keyword evidence="3" id="KW-0645">Protease</keyword>
<dbReference type="EMBL" id="VUNG01000012">
    <property type="protein sequence ID" value="MST84279.1"/>
    <property type="molecule type" value="Genomic_DNA"/>
</dbReference>
<keyword evidence="1" id="KW-0472">Membrane</keyword>
<dbReference type="PANTHER" id="PTHR39430">
    <property type="entry name" value="MEMBRANE-ASSOCIATED PROTEASE-RELATED"/>
    <property type="match status" value="1"/>
</dbReference>
<gene>
    <name evidence="3" type="ORF">FYJ73_06295</name>
</gene>
<dbReference type="PANTHER" id="PTHR39430:SF1">
    <property type="entry name" value="PROTEASE"/>
    <property type="match status" value="1"/>
</dbReference>
<keyword evidence="3" id="KW-0482">Metalloprotease</keyword>
<evidence type="ECO:0000313" key="3">
    <source>
        <dbReference type="EMBL" id="MST84279.1"/>
    </source>
</evidence>
<keyword evidence="4" id="KW-1185">Reference proteome</keyword>
<dbReference type="GO" id="GO:0006508">
    <property type="term" value="P:proteolysis"/>
    <property type="evidence" value="ECO:0007669"/>
    <property type="project" value="UniProtKB-KW"/>
</dbReference>
<proteinExistence type="predicted"/>
<feature type="transmembrane region" description="Helical" evidence="1">
    <location>
        <begin position="12"/>
        <end position="35"/>
    </location>
</feature>
<dbReference type="Pfam" id="PF02517">
    <property type="entry name" value="Rce1-like"/>
    <property type="match status" value="1"/>
</dbReference>
<feature type="transmembrane region" description="Helical" evidence="1">
    <location>
        <begin position="150"/>
        <end position="169"/>
    </location>
</feature>
<evidence type="ECO:0000256" key="1">
    <source>
        <dbReference type="SAM" id="Phobius"/>
    </source>
</evidence>
<evidence type="ECO:0000259" key="2">
    <source>
        <dbReference type="Pfam" id="PF02517"/>
    </source>
</evidence>
<dbReference type="GO" id="GO:0080120">
    <property type="term" value="P:CAAX-box protein maturation"/>
    <property type="evidence" value="ECO:0007669"/>
    <property type="project" value="UniProtKB-ARBA"/>
</dbReference>
<accession>A0A7K0KEJ7</accession>
<name>A0A7K0KEJ7_9BACT</name>
<dbReference type="Proteomes" id="UP000438914">
    <property type="component" value="Unassembled WGS sequence"/>
</dbReference>
<keyword evidence="1" id="KW-0812">Transmembrane</keyword>
<dbReference type="AlphaFoldDB" id="A0A7K0KEJ7"/>
<feature type="domain" description="CAAX prenyl protease 2/Lysostaphin resistance protein A-like" evidence="2">
    <location>
        <begin position="122"/>
        <end position="212"/>
    </location>
</feature>